<name>A0A507QYU6_MONPU</name>
<dbReference type="InterPro" id="IPR011989">
    <property type="entry name" value="ARM-like"/>
</dbReference>
<evidence type="ECO:0000256" key="3">
    <source>
        <dbReference type="ARBA" id="ARBA00022490"/>
    </source>
</evidence>
<dbReference type="Proteomes" id="UP000319663">
    <property type="component" value="Unassembled WGS sequence"/>
</dbReference>
<accession>A0A507QYU6</accession>
<evidence type="ECO:0000256" key="5">
    <source>
        <dbReference type="ARBA" id="ARBA00023242"/>
    </source>
</evidence>
<proteinExistence type="predicted"/>
<dbReference type="InterPro" id="IPR016024">
    <property type="entry name" value="ARM-type_fold"/>
</dbReference>
<sequence length="1010" mass="110781">MTHVSTPILLELHSAESLSSQIAALRKLKNETVGHGQRKELWIRGGIIPILSKILALRRPTERRTGAQDLNGTVESRGSLSSRSEEEDACLQVIIIIGSLAQGGPSFLSPIFSSDILPTLLSILASPNSPRSPLCLPILRTLNNIADRLPLQSHQQWPKDTRLSDLLFSKDCIGCLARIIAQDYDSQQAQASIELAASLIGKLCTEETHKAALAESGTLDALATKVASFVVAQGFVLPADRYLQGSGAPGALPPPAPSTAKLSPILRSITVIIEHSKWRAEHFLSSPGIVAVFPKQLPGFAPADIKKGPWGSTYLSGSAVPHHFAASPIDYLLPSVPLAQSKSSTTNFPPLGHQGSHGRHSHSFTAALSVFDAATSEEDESAVIPWLLYLVRSESGMARLMAARFVTALFRLGLARKYRVSMFSVLLIPILVRMLDKDYLSEEDNVEYGGLTRTTEHLKEEAPAVLATLVIDDQELQKHAVDCGAIKRLSQLLKESYNPIHENSQPMWDADGSEDMPTSSDSLPPESRLGPPGYSPLVCHIMRYRENVLKALAALVPFKDEYRKAVCENGVVPYIIDSLKPRSSEPPADISGPHNTAADGNPTATLLAACGAARMLTRSVSVLRTSLIDAGVAAPLFVLIKHPDIDVQIAATSVICNLALDFSPMKEAIISADILPILCDHAHSSNTKLRLESLWALKHVVYNSANDIKVKIIEALGPEWIKHIIRQDPASVLTKRSLEEGLDNGTSLGMSRANSAGEQVDLLNPMEEDGDIDIDDDNDDGDDHDREEDFKMTGTMPSSRMSLGVFLPDARRRRKLTLNGDLDQTTQARQDDIAVQEQTFDFIRNIICGPGSSEMIDYLFREIGQNEIFDALSSKLRPRTIQLPHRRDSSNSRLLHVPTEIIVAVTFVIIHIAAGLPRHRQYLLSHGELMRNLMGYFNHPHRDVRANCVWVAINLTYEDDQSDRDGCRDRALKLKSFGIMERLASLEDDPDLDVRERTKTATHLLNSLGT</sequence>
<dbReference type="GO" id="GO:0043161">
    <property type="term" value="P:proteasome-mediated ubiquitin-dependent protein catabolic process"/>
    <property type="evidence" value="ECO:0007669"/>
    <property type="project" value="TreeGrafter"/>
</dbReference>
<evidence type="ECO:0000256" key="4">
    <source>
        <dbReference type="ARBA" id="ARBA00022737"/>
    </source>
</evidence>
<feature type="compositionally biased region" description="Acidic residues" evidence="6">
    <location>
        <begin position="767"/>
        <end position="782"/>
    </location>
</feature>
<dbReference type="PANTHER" id="PTHR15651">
    <property type="entry name" value="ARMADILLO REPEAT-CONTAINING PROTEIN 8"/>
    <property type="match status" value="1"/>
</dbReference>
<dbReference type="GO" id="GO:0005634">
    <property type="term" value="C:nucleus"/>
    <property type="evidence" value="ECO:0007669"/>
    <property type="project" value="UniProtKB-SubCell"/>
</dbReference>
<reference evidence="7 8" key="1">
    <citation type="submission" date="2019-06" db="EMBL/GenBank/DDBJ databases">
        <title>Wine fermentation using esterase from Monascus purpureus.</title>
        <authorList>
            <person name="Geng C."/>
            <person name="Zhang Y."/>
        </authorList>
    </citation>
    <scope>NUCLEOTIDE SEQUENCE [LARGE SCALE GENOMIC DNA]</scope>
    <source>
        <strain evidence="7">HQ1</strain>
    </source>
</reference>
<evidence type="ECO:0000313" key="8">
    <source>
        <dbReference type="Proteomes" id="UP000319663"/>
    </source>
</evidence>
<dbReference type="PANTHER" id="PTHR15651:SF7">
    <property type="entry name" value="ARMADILLO REPEAT-CONTAINING PROTEIN 8"/>
    <property type="match status" value="1"/>
</dbReference>
<keyword evidence="4" id="KW-0677">Repeat</keyword>
<feature type="region of interest" description="Disordered" evidence="6">
    <location>
        <begin position="767"/>
        <end position="795"/>
    </location>
</feature>
<keyword evidence="3" id="KW-0963">Cytoplasm</keyword>
<dbReference type="GO" id="GO:0034657">
    <property type="term" value="C:GID complex"/>
    <property type="evidence" value="ECO:0007669"/>
    <property type="project" value="TreeGrafter"/>
</dbReference>
<keyword evidence="8" id="KW-1185">Reference proteome</keyword>
<dbReference type="GO" id="GO:0005737">
    <property type="term" value="C:cytoplasm"/>
    <property type="evidence" value="ECO:0007669"/>
    <property type="project" value="UniProtKB-SubCell"/>
</dbReference>
<evidence type="ECO:0000313" key="7">
    <source>
        <dbReference type="EMBL" id="TQB73967.1"/>
    </source>
</evidence>
<dbReference type="FunFam" id="1.25.10.10:FF:000609">
    <property type="entry name" value="Armadillo repeat protein"/>
    <property type="match status" value="1"/>
</dbReference>
<evidence type="ECO:0000256" key="1">
    <source>
        <dbReference type="ARBA" id="ARBA00004123"/>
    </source>
</evidence>
<evidence type="ECO:0000256" key="2">
    <source>
        <dbReference type="ARBA" id="ARBA00004496"/>
    </source>
</evidence>
<dbReference type="SMART" id="SM00185">
    <property type="entry name" value="ARM"/>
    <property type="match status" value="4"/>
</dbReference>
<dbReference type="Pfam" id="PF00514">
    <property type="entry name" value="Arm"/>
    <property type="match status" value="1"/>
</dbReference>
<dbReference type="Gene3D" id="1.25.10.10">
    <property type="entry name" value="Leucine-rich Repeat Variant"/>
    <property type="match status" value="4"/>
</dbReference>
<dbReference type="STRING" id="5098.A0A507QYU6"/>
<organism evidence="7 8">
    <name type="scientific">Monascus purpureus</name>
    <name type="common">Red mold</name>
    <name type="synonym">Monascus anka</name>
    <dbReference type="NCBI Taxonomy" id="5098"/>
    <lineage>
        <taxon>Eukaryota</taxon>
        <taxon>Fungi</taxon>
        <taxon>Dikarya</taxon>
        <taxon>Ascomycota</taxon>
        <taxon>Pezizomycotina</taxon>
        <taxon>Eurotiomycetes</taxon>
        <taxon>Eurotiomycetidae</taxon>
        <taxon>Eurotiales</taxon>
        <taxon>Aspergillaceae</taxon>
        <taxon>Monascus</taxon>
    </lineage>
</organism>
<dbReference type="InterPro" id="IPR038739">
    <property type="entry name" value="ARMC8/Vid28"/>
</dbReference>
<protein>
    <submittedName>
        <fullName evidence="7">Uncharacterized protein</fullName>
    </submittedName>
</protein>
<keyword evidence="5" id="KW-0539">Nucleus</keyword>
<dbReference type="SUPFAM" id="SSF48371">
    <property type="entry name" value="ARM repeat"/>
    <property type="match status" value="2"/>
</dbReference>
<dbReference type="AlphaFoldDB" id="A0A507QYU6"/>
<comment type="caution">
    <text evidence="7">The sequence shown here is derived from an EMBL/GenBank/DDBJ whole genome shotgun (WGS) entry which is preliminary data.</text>
</comment>
<feature type="region of interest" description="Disordered" evidence="6">
    <location>
        <begin position="503"/>
        <end position="531"/>
    </location>
</feature>
<gene>
    <name evidence="7" type="ORF">MPDQ_005298</name>
</gene>
<comment type="subcellular location">
    <subcellularLocation>
        <location evidence="2">Cytoplasm</location>
    </subcellularLocation>
    <subcellularLocation>
        <location evidence="1">Nucleus</location>
    </subcellularLocation>
</comment>
<evidence type="ECO:0000256" key="6">
    <source>
        <dbReference type="SAM" id="MobiDB-lite"/>
    </source>
</evidence>
<dbReference type="EMBL" id="VIFY01000037">
    <property type="protein sequence ID" value="TQB73967.1"/>
    <property type="molecule type" value="Genomic_DNA"/>
</dbReference>
<dbReference type="InterPro" id="IPR000225">
    <property type="entry name" value="Armadillo"/>
</dbReference>
<dbReference type="OrthoDB" id="5559898at2759"/>